<proteinExistence type="predicted"/>
<feature type="chain" id="PRO_5026842708" evidence="1">
    <location>
        <begin position="23"/>
        <end position="338"/>
    </location>
</feature>
<sequence length="338" mass="38337">MIRCSKHILLLLIAFHSLLSNGQDLHFSQFNQSPLNLNPSLTGNFSSSYRLIANYRNQWSNVGEPYKTFSFSAEARGLFGIKKLSYGALFYNDKAGAGELAKSNYGMSVNYSQNLNYDSSLSISIGALLAFQQYKIDFNQLSFDQQYDGYSFNSNLGNGENFEQNSFAQFNPSFGVHLNYVINSRNAIKIGYSIHNLLTPRNSFFDEESVILQQRNTIHFSSNFGVNQLLDIQPSLLYMTQGKYREFVIGTNFRYYLERTKYSKKALTAGIYYRNQDAAFASIGMEVARTSLGLSYDFNISELNTATNKNGGFEISIVHLISNYKPSYKRGTKCPNFM</sequence>
<dbReference type="Proteomes" id="UP000470771">
    <property type="component" value="Unassembled WGS sequence"/>
</dbReference>
<evidence type="ECO:0000256" key="1">
    <source>
        <dbReference type="SAM" id="SignalP"/>
    </source>
</evidence>
<keyword evidence="1" id="KW-0732">Signal</keyword>
<dbReference type="AlphaFoldDB" id="A0A6N9NHT8"/>
<name>A0A6N9NHT8_9FLAO</name>
<accession>A0A6N9NHT8</accession>
<dbReference type="InterPro" id="IPR019861">
    <property type="entry name" value="PorP/SprF_Bacteroidetes"/>
</dbReference>
<protein>
    <submittedName>
        <fullName evidence="2">Type IX secretion system membrane protein PorP/SprF</fullName>
    </submittedName>
</protein>
<feature type="signal peptide" evidence="1">
    <location>
        <begin position="1"/>
        <end position="22"/>
    </location>
</feature>
<reference evidence="2 3" key="1">
    <citation type="submission" date="2019-12" db="EMBL/GenBank/DDBJ databases">
        <authorList>
            <person name="Zhao J."/>
        </authorList>
    </citation>
    <scope>NUCLEOTIDE SEQUENCE [LARGE SCALE GENOMIC DNA]</scope>
    <source>
        <strain evidence="2 3">S-15</strain>
    </source>
</reference>
<dbReference type="EMBL" id="WWNE01000007">
    <property type="protein sequence ID" value="NBG66246.1"/>
    <property type="molecule type" value="Genomic_DNA"/>
</dbReference>
<comment type="caution">
    <text evidence="2">The sequence shown here is derived from an EMBL/GenBank/DDBJ whole genome shotgun (WGS) entry which is preliminary data.</text>
</comment>
<keyword evidence="3" id="KW-1185">Reference proteome</keyword>
<evidence type="ECO:0000313" key="2">
    <source>
        <dbReference type="EMBL" id="NBG66246.1"/>
    </source>
</evidence>
<dbReference type="NCBIfam" id="TIGR03519">
    <property type="entry name" value="T9SS_PorP_fam"/>
    <property type="match status" value="1"/>
</dbReference>
<evidence type="ECO:0000313" key="3">
    <source>
        <dbReference type="Proteomes" id="UP000470771"/>
    </source>
</evidence>
<gene>
    <name evidence="2" type="ORF">GQN54_08965</name>
</gene>
<dbReference type="Pfam" id="PF11751">
    <property type="entry name" value="PorP_SprF"/>
    <property type="match status" value="1"/>
</dbReference>
<organism evidence="2 3">
    <name type="scientific">Acidiluteibacter ferrifornacis</name>
    <dbReference type="NCBI Taxonomy" id="2692424"/>
    <lineage>
        <taxon>Bacteria</taxon>
        <taxon>Pseudomonadati</taxon>
        <taxon>Bacteroidota</taxon>
        <taxon>Flavobacteriia</taxon>
        <taxon>Flavobacteriales</taxon>
        <taxon>Cryomorphaceae</taxon>
        <taxon>Acidiluteibacter</taxon>
    </lineage>
</organism>
<dbReference type="RefSeq" id="WP_160633205.1">
    <property type="nucleotide sequence ID" value="NZ_WWNE01000007.1"/>
</dbReference>